<feature type="domain" description="RING-type" evidence="4">
    <location>
        <begin position="765"/>
        <end position="799"/>
    </location>
</feature>
<protein>
    <submittedName>
        <fullName evidence="6">Pep5/Vps11-like zinc finger protein</fullName>
    </submittedName>
</protein>
<dbReference type="PANTHER" id="PTHR23323">
    <property type="entry name" value="VACUOLAR PROTEIN SORTING-ASSOCIATED PROTEIN"/>
    <property type="match status" value="1"/>
</dbReference>
<organism evidence="6 7">
    <name type="scientific">Schizosaccharomyces octosporus (strain yFS286)</name>
    <name type="common">Fission yeast</name>
    <name type="synonym">Octosporomyces octosporus</name>
    <dbReference type="NCBI Taxonomy" id="483514"/>
    <lineage>
        <taxon>Eukaryota</taxon>
        <taxon>Fungi</taxon>
        <taxon>Dikarya</taxon>
        <taxon>Ascomycota</taxon>
        <taxon>Taphrinomycotina</taxon>
        <taxon>Schizosaccharomycetes</taxon>
        <taxon>Schizosaccharomycetales</taxon>
        <taxon>Schizosaccharomycetaceae</taxon>
        <taxon>Schizosaccharomyces</taxon>
    </lineage>
</organism>
<dbReference type="EMBL" id="KE503208">
    <property type="protein sequence ID" value="EPX71441.1"/>
    <property type="molecule type" value="Genomic_DNA"/>
</dbReference>
<dbReference type="GeneID" id="25030638"/>
<dbReference type="GO" id="GO:0008270">
    <property type="term" value="F:zinc ion binding"/>
    <property type="evidence" value="ECO:0007669"/>
    <property type="project" value="UniProtKB-KW"/>
</dbReference>
<dbReference type="VEuPathDB" id="FungiDB:SOCG_01658"/>
<dbReference type="GO" id="GO:0005768">
    <property type="term" value="C:endosome"/>
    <property type="evidence" value="ECO:0007669"/>
    <property type="project" value="TreeGrafter"/>
</dbReference>
<keyword evidence="1" id="KW-0479">Metal-binding</keyword>
<dbReference type="InterPro" id="IPR001841">
    <property type="entry name" value="Znf_RING"/>
</dbReference>
<dbReference type="GO" id="GO:0048284">
    <property type="term" value="P:organelle fusion"/>
    <property type="evidence" value="ECO:0007669"/>
    <property type="project" value="TreeGrafter"/>
</dbReference>
<dbReference type="Proteomes" id="UP000016088">
    <property type="component" value="Unassembled WGS sequence"/>
</dbReference>
<dbReference type="GO" id="GO:0006904">
    <property type="term" value="P:vesicle docking involved in exocytosis"/>
    <property type="evidence" value="ECO:0007669"/>
    <property type="project" value="TreeGrafter"/>
</dbReference>
<dbReference type="InterPro" id="IPR057308">
    <property type="entry name" value="CHCR_PEP5_VPS11"/>
</dbReference>
<dbReference type="OMA" id="HRDCATE"/>
<keyword evidence="2" id="KW-0863">Zinc-finger</keyword>
<dbReference type="GO" id="GO:0007032">
    <property type="term" value="P:endosome organization"/>
    <property type="evidence" value="ECO:0007669"/>
    <property type="project" value="TreeGrafter"/>
</dbReference>
<evidence type="ECO:0000256" key="3">
    <source>
        <dbReference type="ARBA" id="ARBA00022833"/>
    </source>
</evidence>
<feature type="domain" description="PEP5/VPS11 N-terminal" evidence="5">
    <location>
        <begin position="4"/>
        <end position="301"/>
    </location>
</feature>
<dbReference type="RefSeq" id="XP_013020065.1">
    <property type="nucleotide sequence ID" value="XM_013164611.1"/>
</dbReference>
<evidence type="ECO:0000313" key="6">
    <source>
        <dbReference type="EMBL" id="EPX71441.1"/>
    </source>
</evidence>
<dbReference type="Pfam" id="PF23341">
    <property type="entry name" value="PEP5_VPS11_N"/>
    <property type="match status" value="1"/>
</dbReference>
<accession>S9PQE5</accession>
<evidence type="ECO:0000256" key="2">
    <source>
        <dbReference type="ARBA" id="ARBA00022771"/>
    </source>
</evidence>
<dbReference type="eggNOG" id="KOG2114">
    <property type="taxonomic scope" value="Eukaryota"/>
</dbReference>
<reference evidence="6 7" key="1">
    <citation type="journal article" date="2011" name="Science">
        <title>Comparative functional genomics of the fission yeasts.</title>
        <authorList>
            <person name="Rhind N."/>
            <person name="Chen Z."/>
            <person name="Yassour M."/>
            <person name="Thompson D.A."/>
            <person name="Haas B.J."/>
            <person name="Habib N."/>
            <person name="Wapinski I."/>
            <person name="Roy S."/>
            <person name="Lin M.F."/>
            <person name="Heiman D.I."/>
            <person name="Young S.K."/>
            <person name="Furuya K."/>
            <person name="Guo Y."/>
            <person name="Pidoux A."/>
            <person name="Chen H.M."/>
            <person name="Robbertse B."/>
            <person name="Goldberg J.M."/>
            <person name="Aoki K."/>
            <person name="Bayne E.H."/>
            <person name="Berlin A.M."/>
            <person name="Desjardins C.A."/>
            <person name="Dobbs E."/>
            <person name="Dukaj L."/>
            <person name="Fan L."/>
            <person name="FitzGerald M.G."/>
            <person name="French C."/>
            <person name="Gujja S."/>
            <person name="Hansen K."/>
            <person name="Keifenheim D."/>
            <person name="Levin J.Z."/>
            <person name="Mosher R.A."/>
            <person name="Mueller C.A."/>
            <person name="Pfiffner J."/>
            <person name="Priest M."/>
            <person name="Russ C."/>
            <person name="Smialowska A."/>
            <person name="Swoboda P."/>
            <person name="Sykes S.M."/>
            <person name="Vaughn M."/>
            <person name="Vengrova S."/>
            <person name="Yoder R."/>
            <person name="Zeng Q."/>
            <person name="Allshire R."/>
            <person name="Baulcombe D."/>
            <person name="Birren B.W."/>
            <person name="Brown W."/>
            <person name="Ekwall K."/>
            <person name="Kellis M."/>
            <person name="Leatherwood J."/>
            <person name="Levin H."/>
            <person name="Margalit H."/>
            <person name="Martienssen R."/>
            <person name="Nieduszynski C.A."/>
            <person name="Spatafora J.W."/>
            <person name="Friedman N."/>
            <person name="Dalgaard J.Z."/>
            <person name="Baumann P."/>
            <person name="Niki H."/>
            <person name="Regev A."/>
            <person name="Nusbaum C."/>
        </authorList>
    </citation>
    <scope>NUCLEOTIDE SEQUENCE [LARGE SCALE GENOMIC DNA]</scope>
    <source>
        <strain evidence="7">yFS286</strain>
    </source>
</reference>
<feature type="non-terminal residue" evidence="6">
    <location>
        <position position="1"/>
    </location>
</feature>
<dbReference type="InterPro" id="IPR036322">
    <property type="entry name" value="WD40_repeat_dom_sf"/>
</dbReference>
<dbReference type="SUPFAM" id="SSF50978">
    <property type="entry name" value="WD40 repeat-like"/>
    <property type="match status" value="1"/>
</dbReference>
<evidence type="ECO:0000259" key="5">
    <source>
        <dbReference type="Pfam" id="PF23341"/>
    </source>
</evidence>
<dbReference type="GO" id="GO:0007033">
    <property type="term" value="P:vacuole organization"/>
    <property type="evidence" value="ECO:0007669"/>
    <property type="project" value="TreeGrafter"/>
</dbReference>
<dbReference type="AlphaFoldDB" id="S9PQE5"/>
<dbReference type="HOGENOM" id="CLU_333219_0_0_1"/>
<evidence type="ECO:0000259" key="4">
    <source>
        <dbReference type="Pfam" id="PF17122"/>
    </source>
</evidence>
<proteinExistence type="predicted"/>
<keyword evidence="3" id="KW-0862">Zinc</keyword>
<dbReference type="PANTHER" id="PTHR23323:SF28">
    <property type="entry name" value="PEP5-LIKE ZINC FINGER PROTEIN C16A10.03C"/>
    <property type="match status" value="1"/>
</dbReference>
<gene>
    <name evidence="6" type="ORF">SOCG_01658</name>
</gene>
<name>S9PQE5_SCHOY</name>
<evidence type="ECO:0000256" key="1">
    <source>
        <dbReference type="ARBA" id="ARBA00022723"/>
    </source>
</evidence>
<dbReference type="OrthoDB" id="26184at2759"/>
<evidence type="ECO:0000313" key="7">
    <source>
        <dbReference type="Proteomes" id="UP000016088"/>
    </source>
</evidence>
<keyword evidence="7" id="KW-1185">Reference proteome</keyword>
<dbReference type="GO" id="GO:0030897">
    <property type="term" value="C:HOPS complex"/>
    <property type="evidence" value="ECO:0007669"/>
    <property type="project" value="TreeGrafter"/>
</dbReference>
<dbReference type="InterPro" id="IPR057307">
    <property type="entry name" value="PEP5_VPS11_N"/>
</dbReference>
<dbReference type="GO" id="GO:0030674">
    <property type="term" value="F:protein-macromolecule adaptor activity"/>
    <property type="evidence" value="ECO:0007669"/>
    <property type="project" value="TreeGrafter"/>
</dbReference>
<dbReference type="Pfam" id="PF23356">
    <property type="entry name" value="TPR_PEP5_VPS11"/>
    <property type="match status" value="1"/>
</dbReference>
<sequence length="832" mass="95722">SLKKTKSSCSCEGTKILCVGTFDGHILVCNNKLELIADFVVSEFGAIQQLALTNNEYALCCVCLDKQNAVVIQFWSIENILRSKSKDIFCLYERRLNGIPNPLIPATSIAISADVSSVFCGFANGTVIQLQGYFLRDLGSKQDVVFRERDSITDLAILSPRKLSVSTTTQTFVFDIFTRSINILEDNGLAIGCSEVYMQKSLLRANSSFLSVYDLKTLILLKTLHVDGTIQRIFTCFGKVCLLVSRTPSFSSKDHSKIASELTSYFFFILDLEAQLILFQFEIKEGSISNILCTSDDCFFFYDNCPPQQLIRLPQDFLLYKCFEKEEFEKSYLLAKYLKCTEDITRDCALRTALLYFKEGDLKKAIDYFIYAIPFSDSALIIKTYLERRLLGCLLRYLEALAAEGYAYSFEQSTLTFLYIKLQRYDSLMTYAKSENCSTELLLPILRKYKCFDQMEALGKIWNMPLVCLEVYREKTLKGKAFQLLESCHDYMDVIEISNHYGIWFINLDPTKFTEKIVEISVNLLNLGKQKNLIVFLKSIYLSTLIQYPELQIRLWDTIKMQTMDPTILKFLNTRKLHSITQREMDCTSLNNESLAILLIKECNGLLDYESSILSLQSVKWTTALDLLYSQKSLISGSSDTIIQKLLKDPNTADHLVDEYDDEAMLHLLKFLVRERTVTNIREDIFFKILESCFIQFEIPIQHLLEILMKDQILTFGDVKNILLKWYSHCSSRIEEKDKQYIHIQKELASNQSQFISIPVEDRLCDNCEGVLKIPFKTYSCLHIIHRDCASESICPKCKSGTLETPSMTYERHESSFHELFSHLSLLESFML</sequence>
<dbReference type="Pfam" id="PF17122">
    <property type="entry name" value="zf-C3H2C3"/>
    <property type="match status" value="1"/>
</dbReference>